<dbReference type="HOGENOM" id="CLU_1343160_0_0_1"/>
<protein>
    <submittedName>
        <fullName evidence="1">Uncharacterized protein</fullName>
    </submittedName>
</protein>
<reference evidence="2" key="1">
    <citation type="journal article" date="2012" name="Nat. Genet.">
        <title>Lifestyle transitions in plant pathogenic Colletotrichum fungi deciphered by genome and transcriptome analyses.</title>
        <authorList>
            <person name="O'Connell R.J."/>
            <person name="Thon M.R."/>
            <person name="Hacquard S."/>
            <person name="Amyotte S.G."/>
            <person name="Kleemann J."/>
            <person name="Torres M.F."/>
            <person name="Damm U."/>
            <person name="Buiate E.A."/>
            <person name="Epstein L."/>
            <person name="Alkan N."/>
            <person name="Altmueller J."/>
            <person name="Alvarado-Balderrama L."/>
            <person name="Bauser C.A."/>
            <person name="Becker C."/>
            <person name="Birren B.W."/>
            <person name="Chen Z."/>
            <person name="Choi J."/>
            <person name="Crouch J.A."/>
            <person name="Duvick J.P."/>
            <person name="Farman M.A."/>
            <person name="Gan P."/>
            <person name="Heiman D."/>
            <person name="Henrissat B."/>
            <person name="Howard R.J."/>
            <person name="Kabbage M."/>
            <person name="Koch C."/>
            <person name="Kracher B."/>
            <person name="Kubo Y."/>
            <person name="Law A.D."/>
            <person name="Lebrun M.-H."/>
            <person name="Lee Y.-H."/>
            <person name="Miyara I."/>
            <person name="Moore N."/>
            <person name="Neumann U."/>
            <person name="Nordstroem K."/>
            <person name="Panaccione D.G."/>
            <person name="Panstruga R."/>
            <person name="Place M."/>
            <person name="Proctor R.H."/>
            <person name="Prusky D."/>
            <person name="Rech G."/>
            <person name="Reinhardt R."/>
            <person name="Rollins J.A."/>
            <person name="Rounsley S."/>
            <person name="Schardl C.L."/>
            <person name="Schwartz D.C."/>
            <person name="Shenoy N."/>
            <person name="Shirasu K."/>
            <person name="Sikhakolli U.R."/>
            <person name="Stueber K."/>
            <person name="Sukno S.A."/>
            <person name="Sweigard J.A."/>
            <person name="Takano Y."/>
            <person name="Takahara H."/>
            <person name="Trail F."/>
            <person name="van der Does H.C."/>
            <person name="Voll L.M."/>
            <person name="Will I."/>
            <person name="Young S."/>
            <person name="Zeng Q."/>
            <person name="Zhang J."/>
            <person name="Zhou S."/>
            <person name="Dickman M.B."/>
            <person name="Schulze-Lefert P."/>
            <person name="Ver Loren van Themaat E."/>
            <person name="Ma L.-J."/>
            <person name="Vaillancourt L.J."/>
        </authorList>
    </citation>
    <scope>NUCLEOTIDE SEQUENCE [LARGE SCALE GENOMIC DNA]</scope>
    <source>
        <strain evidence="2">IMI 349063</strain>
    </source>
</reference>
<dbReference type="Proteomes" id="UP000007174">
    <property type="component" value="Unassembled WGS sequence"/>
</dbReference>
<dbReference type="EMBL" id="CACQ02002376">
    <property type="protein sequence ID" value="CCF37242.1"/>
    <property type="molecule type" value="Genomic_DNA"/>
</dbReference>
<proteinExistence type="predicted"/>
<organism evidence="1 2">
    <name type="scientific">Colletotrichum higginsianum (strain IMI 349063)</name>
    <name type="common">Crucifer anthracnose fungus</name>
    <dbReference type="NCBI Taxonomy" id="759273"/>
    <lineage>
        <taxon>Eukaryota</taxon>
        <taxon>Fungi</taxon>
        <taxon>Dikarya</taxon>
        <taxon>Ascomycota</taxon>
        <taxon>Pezizomycotina</taxon>
        <taxon>Sordariomycetes</taxon>
        <taxon>Hypocreomycetidae</taxon>
        <taxon>Glomerellales</taxon>
        <taxon>Glomerellaceae</taxon>
        <taxon>Colletotrichum</taxon>
        <taxon>Colletotrichum destructivum species complex</taxon>
    </lineage>
</organism>
<evidence type="ECO:0000313" key="1">
    <source>
        <dbReference type="EMBL" id="CCF37242.1"/>
    </source>
</evidence>
<name>H1VAI9_COLHI</name>
<dbReference type="AlphaFoldDB" id="H1VAI9"/>
<sequence length="204" mass="22041">MAIPFSPCRRITDAQRSSRGGGGRPPPLNRAARCCCVVIDDGKTATQRRGRGQRFCFVVPSPLPPTFLLSLARTALSNDDDGIGSTEGVVTRVARARNVGRIDITEKVEGLRGRGDGVLRSMSCAVGRPFLLLRFSVCVCRSRGRREEKGEEEGGRQAGSCHGTVLWSLFMSLGVALGWTCRPRPHGLVLGRVVGGSPFLYTKE</sequence>
<evidence type="ECO:0000313" key="2">
    <source>
        <dbReference type="Proteomes" id="UP000007174"/>
    </source>
</evidence>
<gene>
    <name evidence="1" type="ORF">CH063_08624</name>
</gene>
<accession>H1VAI9</accession>